<name>A0A8S5UPZ9_9CAUD</name>
<accession>A0A8S5UPZ9</accession>
<protein>
    <submittedName>
        <fullName evidence="1">Uncharacterized protein</fullName>
    </submittedName>
</protein>
<organism evidence="1">
    <name type="scientific">Siphoviridae sp. ct5FX1</name>
    <dbReference type="NCBI Taxonomy" id="2825335"/>
    <lineage>
        <taxon>Viruses</taxon>
        <taxon>Duplodnaviria</taxon>
        <taxon>Heunggongvirae</taxon>
        <taxon>Uroviricota</taxon>
        <taxon>Caudoviricetes</taxon>
    </lineage>
</organism>
<dbReference type="EMBL" id="BK016115">
    <property type="protein sequence ID" value="DAF96454.1"/>
    <property type="molecule type" value="Genomic_DNA"/>
</dbReference>
<sequence length="44" mass="5353">MLSPFGVHKLGEDLPSQTAYFRYFEDFFFKNIIKTYVCFFRYVS</sequence>
<reference evidence="1" key="1">
    <citation type="journal article" date="2021" name="Proc. Natl. Acad. Sci. U.S.A.">
        <title>A Catalog of Tens of Thousands of Viruses from Human Metagenomes Reveals Hidden Associations with Chronic Diseases.</title>
        <authorList>
            <person name="Tisza M.J."/>
            <person name="Buck C.B."/>
        </authorList>
    </citation>
    <scope>NUCLEOTIDE SEQUENCE</scope>
    <source>
        <strain evidence="1">Ct5FX1</strain>
    </source>
</reference>
<proteinExistence type="predicted"/>
<evidence type="ECO:0000313" key="1">
    <source>
        <dbReference type="EMBL" id="DAF96454.1"/>
    </source>
</evidence>